<evidence type="ECO:0008006" key="3">
    <source>
        <dbReference type="Google" id="ProtNLM"/>
    </source>
</evidence>
<name>M5Q1G2_DESAF</name>
<protein>
    <recommendedName>
        <fullName evidence="3">Lipoprotein</fullName>
    </recommendedName>
</protein>
<organism evidence="1 2">
    <name type="scientific">Desulfocurvibacter africanus PCS</name>
    <dbReference type="NCBI Taxonomy" id="1262666"/>
    <lineage>
        <taxon>Bacteria</taxon>
        <taxon>Pseudomonadati</taxon>
        <taxon>Thermodesulfobacteriota</taxon>
        <taxon>Desulfovibrionia</taxon>
        <taxon>Desulfovibrionales</taxon>
        <taxon>Desulfovibrionaceae</taxon>
        <taxon>Desulfocurvibacter</taxon>
    </lineage>
</organism>
<evidence type="ECO:0000313" key="2">
    <source>
        <dbReference type="Proteomes" id="UP000011922"/>
    </source>
</evidence>
<dbReference type="EMBL" id="AOSV01000017">
    <property type="protein sequence ID" value="EMG37551.1"/>
    <property type="molecule type" value="Genomic_DNA"/>
</dbReference>
<gene>
    <name evidence="1" type="ORF">PCS_01690</name>
</gene>
<dbReference type="PROSITE" id="PS51257">
    <property type="entry name" value="PROKAR_LIPOPROTEIN"/>
    <property type="match status" value="1"/>
</dbReference>
<evidence type="ECO:0000313" key="1">
    <source>
        <dbReference type="EMBL" id="EMG37551.1"/>
    </source>
</evidence>
<sequence length="105" mass="11981">MRLLPILMVCAVACGCGVPAKWMTRYSIDPGRQSFRVETITTQLQTEDDPKYEMKRVQLVDGFVKANSLCPDGYNVFDREIIHHPPEGTGDQRRKTIIYHGRCLP</sequence>
<dbReference type="AlphaFoldDB" id="M5Q1G2"/>
<comment type="caution">
    <text evidence="1">The sequence shown here is derived from an EMBL/GenBank/DDBJ whole genome shotgun (WGS) entry which is preliminary data.</text>
</comment>
<proteinExistence type="predicted"/>
<dbReference type="RefSeq" id="WP_005986077.1">
    <property type="nucleotide sequence ID" value="NZ_AOSV01000017.1"/>
</dbReference>
<reference evidence="1 2" key="1">
    <citation type="journal article" date="2013" name="Genome Announc.">
        <title>Draft Genome Sequence for Desulfovibrio africanus Strain PCS.</title>
        <authorList>
            <person name="Brown S.D."/>
            <person name="Utturkar S.M."/>
            <person name="Arkin A.P."/>
            <person name="Deutschbauer A.M."/>
            <person name="Elias D.A."/>
            <person name="Hazen T.C."/>
            <person name="Chakraborty R."/>
        </authorList>
    </citation>
    <scope>NUCLEOTIDE SEQUENCE [LARGE SCALE GENOMIC DNA]</scope>
    <source>
        <strain evidence="1 2">PCS</strain>
    </source>
</reference>
<accession>M5Q1G2</accession>
<dbReference type="Proteomes" id="UP000011922">
    <property type="component" value="Unassembled WGS sequence"/>
</dbReference>